<gene>
    <name evidence="5" type="ORF">RSPPHO_02882</name>
</gene>
<sequence>MRHGAGLARGRVAGTLAGQPTTPDAVPDAGLLVSVLADATSLLRYLPVGRRIFLVLLFYGIAMAVAVGAGGRILGLVDHHGTTAEALRHHLDTIARVREASGHYQTLYDTYAKTRVPLLGDDMAFQHLMLVRALDAVSLPGPDVAEALAALRHAVDDAQTHQALLPPLNTRIEADHLALAQTLSEAQGLMALLQERFPDLPNHHNAFAVLESLRFDFKVYLRLSTGVQMQDILARLRHSLPLAVSRLPAADQHTVHLIDAHLADAEATLADLIDASRRWMQRSLFIDFISLPRLYRTTEALVSLARERDLAARRALESATRTVVITVAVVGAAVLLAGFLAVVVIARSLQRPLSELVEDIDALSQGAQNHVVRGTAAGDEVGIMARTVEAWQHNSRRLTALEMEKRAILAREKEETERALHRLDQAHAEIRALNDRLSQENLRLGAELDVSRRLQRMLLPRDEDLKAIPSLDIAAFMEPANEVGGDYYDVLTQADGTVRFGIGDVTGHGLESGVVMLLTQSAIRALTESGPTDLPTLITTLNRAVMASMRRLGSGKTVTLALIDHHPRSDGHPGGELVIAGQHESVIVRRTDGRLDDVDTLMLGMPLGLEDDIGAYLGQTTVLLDPGDMVVLYTDGITESVNAAGQLYGLERLHLTVQKHADGPARAVVQAVLDDVRAHQGDQVALDDVTLVVFKQRAAEENGREGAASPDPSVV</sequence>
<dbReference type="PANTHER" id="PTHR43156">
    <property type="entry name" value="STAGE II SPORULATION PROTEIN E-RELATED"/>
    <property type="match status" value="1"/>
</dbReference>
<feature type="domain" description="HAMP" evidence="4">
    <location>
        <begin position="347"/>
        <end position="400"/>
    </location>
</feature>
<dbReference type="SUPFAM" id="SSF81606">
    <property type="entry name" value="PP2C-like"/>
    <property type="match status" value="1"/>
</dbReference>
<reference evidence="5 6" key="1">
    <citation type="submission" date="2012-02" db="EMBL/GenBank/DDBJ databases">
        <title>Shotgun genome sequence of Phaeospirillum photometricum DSM 122.</title>
        <authorList>
            <person name="Duquesne K."/>
            <person name="Sturgis J."/>
        </authorList>
    </citation>
    <scope>NUCLEOTIDE SEQUENCE [LARGE SCALE GENOMIC DNA]</scope>
    <source>
        <strain evidence="6">DSM122</strain>
    </source>
</reference>
<keyword evidence="1" id="KW-0378">Hydrolase</keyword>
<dbReference type="InterPro" id="IPR036457">
    <property type="entry name" value="PPM-type-like_dom_sf"/>
</dbReference>
<evidence type="ECO:0000256" key="3">
    <source>
        <dbReference type="SAM" id="Phobius"/>
    </source>
</evidence>
<dbReference type="Proteomes" id="UP000033220">
    <property type="component" value="Chromosome DSM 122"/>
</dbReference>
<dbReference type="HOGENOM" id="CLU_386292_0_0_5"/>
<evidence type="ECO:0000256" key="1">
    <source>
        <dbReference type="ARBA" id="ARBA00022801"/>
    </source>
</evidence>
<proteinExistence type="predicted"/>
<dbReference type="KEGG" id="rpm:RSPPHO_02882"/>
<name>H6SPI3_PARPM</name>
<dbReference type="EMBL" id="HE663493">
    <property type="protein sequence ID" value="CCG09508.1"/>
    <property type="molecule type" value="Genomic_DNA"/>
</dbReference>
<feature type="transmembrane region" description="Helical" evidence="3">
    <location>
        <begin position="323"/>
        <end position="346"/>
    </location>
</feature>
<keyword evidence="3" id="KW-0812">Transmembrane</keyword>
<evidence type="ECO:0000256" key="2">
    <source>
        <dbReference type="SAM" id="Coils"/>
    </source>
</evidence>
<keyword evidence="2" id="KW-0175">Coiled coil</keyword>
<dbReference type="PROSITE" id="PS50885">
    <property type="entry name" value="HAMP"/>
    <property type="match status" value="1"/>
</dbReference>
<keyword evidence="3" id="KW-0472">Membrane</keyword>
<evidence type="ECO:0000259" key="4">
    <source>
        <dbReference type="PROSITE" id="PS50885"/>
    </source>
</evidence>
<dbReference type="STRING" id="1150469.RSPPHO_02882"/>
<dbReference type="InterPro" id="IPR003660">
    <property type="entry name" value="HAMP_dom"/>
</dbReference>
<dbReference type="PATRIC" id="fig|1150469.3.peg.3255"/>
<dbReference type="Gene3D" id="3.60.40.10">
    <property type="entry name" value="PPM-type phosphatase domain"/>
    <property type="match status" value="1"/>
</dbReference>
<accession>H6SPI3</accession>
<organism evidence="5 6">
    <name type="scientific">Pararhodospirillum photometricum DSM 122</name>
    <dbReference type="NCBI Taxonomy" id="1150469"/>
    <lineage>
        <taxon>Bacteria</taxon>
        <taxon>Pseudomonadati</taxon>
        <taxon>Pseudomonadota</taxon>
        <taxon>Alphaproteobacteria</taxon>
        <taxon>Rhodospirillales</taxon>
        <taxon>Rhodospirillaceae</taxon>
        <taxon>Pararhodospirillum</taxon>
    </lineage>
</organism>
<dbReference type="SMART" id="SM00331">
    <property type="entry name" value="PP2C_SIG"/>
    <property type="match status" value="1"/>
</dbReference>
<keyword evidence="6" id="KW-1185">Reference proteome</keyword>
<dbReference type="Gene3D" id="6.10.340.10">
    <property type="match status" value="1"/>
</dbReference>
<evidence type="ECO:0000313" key="5">
    <source>
        <dbReference type="EMBL" id="CCG09508.1"/>
    </source>
</evidence>
<dbReference type="GO" id="GO:0016020">
    <property type="term" value="C:membrane"/>
    <property type="evidence" value="ECO:0007669"/>
    <property type="project" value="InterPro"/>
</dbReference>
<dbReference type="GO" id="GO:0016791">
    <property type="term" value="F:phosphatase activity"/>
    <property type="evidence" value="ECO:0007669"/>
    <property type="project" value="TreeGrafter"/>
</dbReference>
<protein>
    <submittedName>
        <fullName evidence="5">Serine phosphatase</fullName>
    </submittedName>
</protein>
<dbReference type="PANTHER" id="PTHR43156:SF2">
    <property type="entry name" value="STAGE II SPORULATION PROTEIN E"/>
    <property type="match status" value="1"/>
</dbReference>
<feature type="transmembrane region" description="Helical" evidence="3">
    <location>
        <begin position="52"/>
        <end position="74"/>
    </location>
</feature>
<dbReference type="Pfam" id="PF07228">
    <property type="entry name" value="SpoIIE"/>
    <property type="match status" value="1"/>
</dbReference>
<evidence type="ECO:0000313" key="6">
    <source>
        <dbReference type="Proteomes" id="UP000033220"/>
    </source>
</evidence>
<dbReference type="eggNOG" id="COG2208">
    <property type="taxonomic scope" value="Bacteria"/>
</dbReference>
<dbReference type="InterPro" id="IPR001932">
    <property type="entry name" value="PPM-type_phosphatase-like_dom"/>
</dbReference>
<keyword evidence="3" id="KW-1133">Transmembrane helix</keyword>
<dbReference type="InterPro" id="IPR052016">
    <property type="entry name" value="Bact_Sigma-Reg"/>
</dbReference>
<feature type="coiled-coil region" evidence="2">
    <location>
        <begin position="406"/>
        <end position="443"/>
    </location>
</feature>
<dbReference type="GO" id="GO:0007165">
    <property type="term" value="P:signal transduction"/>
    <property type="evidence" value="ECO:0007669"/>
    <property type="project" value="InterPro"/>
</dbReference>
<dbReference type="AlphaFoldDB" id="H6SPI3"/>